<organism evidence="2 3">
    <name type="scientific">Paraphoma chrysanthemicola</name>
    <dbReference type="NCBI Taxonomy" id="798071"/>
    <lineage>
        <taxon>Eukaryota</taxon>
        <taxon>Fungi</taxon>
        <taxon>Dikarya</taxon>
        <taxon>Ascomycota</taxon>
        <taxon>Pezizomycotina</taxon>
        <taxon>Dothideomycetes</taxon>
        <taxon>Pleosporomycetidae</taxon>
        <taxon>Pleosporales</taxon>
        <taxon>Pleosporineae</taxon>
        <taxon>Phaeosphaeriaceae</taxon>
        <taxon>Paraphoma</taxon>
    </lineage>
</organism>
<dbReference type="Proteomes" id="UP000813461">
    <property type="component" value="Unassembled WGS sequence"/>
</dbReference>
<dbReference type="PANTHER" id="PTHR38663">
    <property type="match status" value="1"/>
</dbReference>
<evidence type="ECO:0000313" key="3">
    <source>
        <dbReference type="Proteomes" id="UP000813461"/>
    </source>
</evidence>
<proteinExistence type="predicted"/>
<feature type="region of interest" description="Disordered" evidence="1">
    <location>
        <begin position="51"/>
        <end position="72"/>
    </location>
</feature>
<name>A0A8K0R6D0_9PLEO</name>
<keyword evidence="3" id="KW-1185">Reference proteome</keyword>
<dbReference type="OrthoDB" id="76038at2759"/>
<comment type="caution">
    <text evidence="2">The sequence shown here is derived from an EMBL/GenBank/DDBJ whole genome shotgun (WGS) entry which is preliminary data.</text>
</comment>
<dbReference type="SUPFAM" id="SSF51905">
    <property type="entry name" value="FAD/NAD(P)-binding domain"/>
    <property type="match status" value="1"/>
</dbReference>
<dbReference type="Gene3D" id="3.50.50.60">
    <property type="entry name" value="FAD/NAD(P)-binding domain"/>
    <property type="match status" value="1"/>
</dbReference>
<evidence type="ECO:0008006" key="4">
    <source>
        <dbReference type="Google" id="ProtNLM"/>
    </source>
</evidence>
<accession>A0A8K0R6D0</accession>
<sequence length="567" mass="63677">MHIHDVLIIGAGPAGLAAAARLHEPTPSATFTDDEHQRYHWIKKHGRKPNIKNYKTHKTSLPTPPSSPDSSDCGCCHVPSQQLDMLVLDADGEDWMAKWNRLFKTFGIEYLRSPMFFQIDPADRDALLAYTHAQDRESELQSLPGCAGKEVSKHKKKKRLSMNAKGQGRFLGRTPDIDERDRKDYYTPSRELFEDQCGDVVRRYGLEGIVRKEMVRDIEFAPIASFKDVEHDSVISNGGDDVDDDVKVFRVTTNTGVRYTYTLILAVGPGNAPCIPSVPGLPSVLPHEGLTHAMQIKQFPPPHVRAKIASKQATSMLIVGGGLTSIQLADLALKRGVSKVWLLMRGPVKVKYFDVELEWVGKFRNFKQAEFWTADTDDERWEMISQARNGGSITPRYRKILDSHIASGRIALHTYTTLQSVTWDEERKIWKSVTTAPELSLPPIDYIVFATGIQSNICTLPFLQTIQQQYPIDTIGGLPCLNEDLMWDDELPLFVTGRLAGLRLGPGAPNLVGARICAERIAWNVEDVLKKLGRLKDRKGKKEDEEMEAYASARDNRFDGLVEVDEL</sequence>
<protein>
    <recommendedName>
        <fullName evidence="4">L-ornithine N(5)-oxygenase</fullName>
    </recommendedName>
</protein>
<dbReference type="AlphaFoldDB" id="A0A8K0R6D0"/>
<gene>
    <name evidence="2" type="ORF">FB567DRAFT_560859</name>
</gene>
<dbReference type="PANTHER" id="PTHR38663:SF1">
    <property type="entry name" value="L-ORNITHINE N(5)-MONOOXYGENASE"/>
    <property type="match status" value="1"/>
</dbReference>
<dbReference type="InterPro" id="IPR036188">
    <property type="entry name" value="FAD/NAD-bd_sf"/>
</dbReference>
<reference evidence="2" key="1">
    <citation type="journal article" date="2021" name="Nat. Commun.">
        <title>Genetic determinants of endophytism in the Arabidopsis root mycobiome.</title>
        <authorList>
            <person name="Mesny F."/>
            <person name="Miyauchi S."/>
            <person name="Thiergart T."/>
            <person name="Pickel B."/>
            <person name="Atanasova L."/>
            <person name="Karlsson M."/>
            <person name="Huettel B."/>
            <person name="Barry K.W."/>
            <person name="Haridas S."/>
            <person name="Chen C."/>
            <person name="Bauer D."/>
            <person name="Andreopoulos W."/>
            <person name="Pangilinan J."/>
            <person name="LaButti K."/>
            <person name="Riley R."/>
            <person name="Lipzen A."/>
            <person name="Clum A."/>
            <person name="Drula E."/>
            <person name="Henrissat B."/>
            <person name="Kohler A."/>
            <person name="Grigoriev I.V."/>
            <person name="Martin F.M."/>
            <person name="Hacquard S."/>
        </authorList>
    </citation>
    <scope>NUCLEOTIDE SEQUENCE</scope>
    <source>
        <strain evidence="2">MPI-SDFR-AT-0120</strain>
    </source>
</reference>
<dbReference type="EMBL" id="JAGMVJ010000010">
    <property type="protein sequence ID" value="KAH7087157.1"/>
    <property type="molecule type" value="Genomic_DNA"/>
</dbReference>
<evidence type="ECO:0000313" key="2">
    <source>
        <dbReference type="EMBL" id="KAH7087157.1"/>
    </source>
</evidence>
<evidence type="ECO:0000256" key="1">
    <source>
        <dbReference type="SAM" id="MobiDB-lite"/>
    </source>
</evidence>